<protein>
    <submittedName>
        <fullName evidence="1">Uncharacterized protein</fullName>
    </submittedName>
</protein>
<name>A0ACB8UAN7_9APHY</name>
<evidence type="ECO:0000313" key="1">
    <source>
        <dbReference type="EMBL" id="KAI0091310.1"/>
    </source>
</evidence>
<proteinExistence type="predicted"/>
<reference evidence="1" key="1">
    <citation type="journal article" date="2021" name="Environ. Microbiol.">
        <title>Gene family expansions and transcriptome signatures uncover fungal adaptations to wood decay.</title>
        <authorList>
            <person name="Hage H."/>
            <person name="Miyauchi S."/>
            <person name="Viragh M."/>
            <person name="Drula E."/>
            <person name="Min B."/>
            <person name="Chaduli D."/>
            <person name="Navarro D."/>
            <person name="Favel A."/>
            <person name="Norest M."/>
            <person name="Lesage-Meessen L."/>
            <person name="Balint B."/>
            <person name="Merenyi Z."/>
            <person name="de Eugenio L."/>
            <person name="Morin E."/>
            <person name="Martinez A.T."/>
            <person name="Baldrian P."/>
            <person name="Stursova M."/>
            <person name="Martinez M.J."/>
            <person name="Novotny C."/>
            <person name="Magnuson J.K."/>
            <person name="Spatafora J.W."/>
            <person name="Maurice S."/>
            <person name="Pangilinan J."/>
            <person name="Andreopoulos W."/>
            <person name="LaButti K."/>
            <person name="Hundley H."/>
            <person name="Na H."/>
            <person name="Kuo A."/>
            <person name="Barry K."/>
            <person name="Lipzen A."/>
            <person name="Henrissat B."/>
            <person name="Riley R."/>
            <person name="Ahrendt S."/>
            <person name="Nagy L.G."/>
            <person name="Grigoriev I.V."/>
            <person name="Martin F."/>
            <person name="Rosso M.N."/>
        </authorList>
    </citation>
    <scope>NUCLEOTIDE SEQUENCE</scope>
    <source>
        <strain evidence="1">CBS 384.51</strain>
    </source>
</reference>
<accession>A0ACB8UAN7</accession>
<sequence>MSFASTPLGQGRRLDHHTFLRKTSSTSAAVTASSSTQIHATNASQRPRSQRAALSNGPVSYSYGAPTTSVPRSPPKPEGSKLTTQETEEQQPNEAEQPALVRFARLKQQEQAQQQQNQPHVGGPRVINTPPNPTRWAVKDTSVNIASAFHQAASSIVPAYDTSTSSFGSNNSTIMNPNDSWASNTQRKSALPRSTSVEYEKEQQAMARRLGNPAPRSNVSRPSSRIARQSSARSIPESPVDADAENASNKGKTPFEQVIDMSKKLTSIAPTTFFLRRQSVEPETRQVVAPQDQSTSYDYSAEEREFQQESSLQDASNSMEQRRKRNHRISEDNKAYKPNLSDFEESDEEFEENGKRTRRKKGKKGAIAGTLTSLPVVGYDKRKKGRRGTKENGVAEDGESDDEVQEISRAAVAAERAAKAPTPVIRPPSLPRPSVPSSSRLSVPRSSVPPEPQYTSEMNGDAGMETGLHSIPEIDESFNETDTSAEVLSQRSFSVGATLGRGVHWIFSMFSALAWAIWGCVIYVPMLILRTIALLIDSWVLSPLRNLGRRSLSPLYRLVPWVFAGLAIYFAVIILKGGYLSGLIPSSSSSLPTYSPPSTGIPADLAELTDRLLRAESALSALSIDNARTRTYSEGNVRELALLANKLSAIESRIAEESSSTIALESKLQSSMHQAVQTVKQEVAVLHAQLDSQEREAKRQGNVANDKEARALLEVLERRVKSVEGEAKEAIELSRSTKNVGPIGELPAWVKDLAAGKTAVTIKSTDGKDVSTLIDKLVESAVTKASRDGIGRPDYAMYSSGGSIIPSLTSQTYEIKPDGLTNRVIGMFTGQGNVIGRPPVTILHHENHDGHCWPFPGSQGQVGVMLAMPTRITDITIDHISKDMGTNLRSAPRHMEVWGLVEGEDNLAKYKAWTEQREASRALAQERGEEFEELEFPSSLSRGSPFMRIAKFAYNVHANKEIQTFPVSKDVKDLDMDFGIVVLVVKSNWGREELTCLYRFRVHGEPLGGIPEPLPEDSI</sequence>
<gene>
    <name evidence="1" type="ORF">BDY19DRAFT_935069</name>
</gene>
<dbReference type="Proteomes" id="UP001055072">
    <property type="component" value="Unassembled WGS sequence"/>
</dbReference>
<comment type="caution">
    <text evidence="1">The sequence shown here is derived from an EMBL/GenBank/DDBJ whole genome shotgun (WGS) entry which is preliminary data.</text>
</comment>
<dbReference type="EMBL" id="MU274906">
    <property type="protein sequence ID" value="KAI0091310.1"/>
    <property type="molecule type" value="Genomic_DNA"/>
</dbReference>
<evidence type="ECO:0000313" key="2">
    <source>
        <dbReference type="Proteomes" id="UP001055072"/>
    </source>
</evidence>
<keyword evidence="2" id="KW-1185">Reference proteome</keyword>
<organism evidence="1 2">
    <name type="scientific">Irpex rosettiformis</name>
    <dbReference type="NCBI Taxonomy" id="378272"/>
    <lineage>
        <taxon>Eukaryota</taxon>
        <taxon>Fungi</taxon>
        <taxon>Dikarya</taxon>
        <taxon>Basidiomycota</taxon>
        <taxon>Agaricomycotina</taxon>
        <taxon>Agaricomycetes</taxon>
        <taxon>Polyporales</taxon>
        <taxon>Irpicaceae</taxon>
        <taxon>Irpex</taxon>
    </lineage>
</organism>